<evidence type="ECO:0000313" key="6">
    <source>
        <dbReference type="EMBL" id="CAD7629119.1"/>
    </source>
</evidence>
<evidence type="ECO:0000313" key="7">
    <source>
        <dbReference type="Proteomes" id="UP000759131"/>
    </source>
</evidence>
<organism evidence="6">
    <name type="scientific">Medioppia subpectinata</name>
    <dbReference type="NCBI Taxonomy" id="1979941"/>
    <lineage>
        <taxon>Eukaryota</taxon>
        <taxon>Metazoa</taxon>
        <taxon>Ecdysozoa</taxon>
        <taxon>Arthropoda</taxon>
        <taxon>Chelicerata</taxon>
        <taxon>Arachnida</taxon>
        <taxon>Acari</taxon>
        <taxon>Acariformes</taxon>
        <taxon>Sarcoptiformes</taxon>
        <taxon>Oribatida</taxon>
        <taxon>Brachypylina</taxon>
        <taxon>Oppioidea</taxon>
        <taxon>Oppiidae</taxon>
        <taxon>Medioppia</taxon>
    </lineage>
</organism>
<dbReference type="OrthoDB" id="6365769at2759"/>
<keyword evidence="3 5" id="KW-1133">Transmembrane helix</keyword>
<dbReference type="SUPFAM" id="SSF103473">
    <property type="entry name" value="MFS general substrate transporter"/>
    <property type="match status" value="1"/>
</dbReference>
<feature type="transmembrane region" description="Helical" evidence="5">
    <location>
        <begin position="27"/>
        <end position="49"/>
    </location>
</feature>
<dbReference type="GO" id="GO:0016020">
    <property type="term" value="C:membrane"/>
    <property type="evidence" value="ECO:0007669"/>
    <property type="project" value="UniProtKB-SubCell"/>
</dbReference>
<name>A0A7R9Q1S1_9ACAR</name>
<proteinExistence type="predicted"/>
<dbReference type="Gene3D" id="1.20.1250.20">
    <property type="entry name" value="MFS general substrate transporter like domains"/>
    <property type="match status" value="1"/>
</dbReference>
<evidence type="ECO:0000256" key="1">
    <source>
        <dbReference type="ARBA" id="ARBA00004370"/>
    </source>
</evidence>
<evidence type="ECO:0000256" key="4">
    <source>
        <dbReference type="ARBA" id="ARBA00023136"/>
    </source>
</evidence>
<sequence>MFSGLTLSSMAPAFVDYRALLHTEMQWIGLFPMFQAIGIFCGSFVTIAFKYVNRQILLSILIILQCLGTIFQPWSTQLWHLYLCIFVYGFGIGAWNGSNNFIYGVGTILGPLLDKNYVLGEQICPGVYEDDCKLVSLSNHAIISSGLCTDECRAYDRRPRLKIPLLIGGCLQLLVVD</sequence>
<gene>
    <name evidence="6" type="ORF">OSB1V03_LOCUS9536</name>
</gene>
<dbReference type="Proteomes" id="UP000759131">
    <property type="component" value="Unassembled WGS sequence"/>
</dbReference>
<keyword evidence="4 5" id="KW-0472">Membrane</keyword>
<dbReference type="AlphaFoldDB" id="A0A7R9Q1S1"/>
<dbReference type="EMBL" id="OC861034">
    <property type="protein sequence ID" value="CAD7629119.1"/>
    <property type="molecule type" value="Genomic_DNA"/>
</dbReference>
<evidence type="ECO:0000256" key="3">
    <source>
        <dbReference type="ARBA" id="ARBA00022989"/>
    </source>
</evidence>
<comment type="subcellular location">
    <subcellularLocation>
        <location evidence="1">Membrane</location>
    </subcellularLocation>
</comment>
<dbReference type="InterPro" id="IPR036259">
    <property type="entry name" value="MFS_trans_sf"/>
</dbReference>
<dbReference type="PANTHER" id="PTHR23121">
    <property type="entry name" value="SODIUM-DEPENDENT GLUCOSE TRANSPORTER 1"/>
    <property type="match status" value="1"/>
</dbReference>
<keyword evidence="2 5" id="KW-0812">Transmembrane</keyword>
<feature type="transmembrane region" description="Helical" evidence="5">
    <location>
        <begin position="80"/>
        <end position="97"/>
    </location>
</feature>
<accession>A0A7R9Q1S1</accession>
<reference evidence="6" key="1">
    <citation type="submission" date="2020-11" db="EMBL/GenBank/DDBJ databases">
        <authorList>
            <person name="Tran Van P."/>
        </authorList>
    </citation>
    <scope>NUCLEOTIDE SEQUENCE</scope>
</reference>
<feature type="transmembrane region" description="Helical" evidence="5">
    <location>
        <begin position="56"/>
        <end position="74"/>
    </location>
</feature>
<evidence type="ECO:0000256" key="2">
    <source>
        <dbReference type="ARBA" id="ARBA00022692"/>
    </source>
</evidence>
<dbReference type="Pfam" id="PF00083">
    <property type="entry name" value="Sugar_tr"/>
    <property type="match status" value="1"/>
</dbReference>
<protein>
    <submittedName>
        <fullName evidence="6">Uncharacterized protein</fullName>
    </submittedName>
</protein>
<dbReference type="GO" id="GO:0022857">
    <property type="term" value="F:transmembrane transporter activity"/>
    <property type="evidence" value="ECO:0007669"/>
    <property type="project" value="InterPro"/>
</dbReference>
<dbReference type="InterPro" id="IPR005828">
    <property type="entry name" value="MFS_sugar_transport-like"/>
</dbReference>
<keyword evidence="7" id="KW-1185">Reference proteome</keyword>
<evidence type="ECO:0000256" key="5">
    <source>
        <dbReference type="SAM" id="Phobius"/>
    </source>
</evidence>
<dbReference type="PANTHER" id="PTHR23121:SF9">
    <property type="entry name" value="SODIUM-DEPENDENT GLUCOSE TRANSPORTER 1"/>
    <property type="match status" value="1"/>
</dbReference>
<dbReference type="EMBL" id="CAJPIZ010006459">
    <property type="protein sequence ID" value="CAG2109549.1"/>
    <property type="molecule type" value="Genomic_DNA"/>
</dbReference>